<evidence type="ECO:0000313" key="2">
    <source>
        <dbReference type="EMBL" id="CAB4004701.1"/>
    </source>
</evidence>
<keyword evidence="3" id="KW-1185">Reference proteome</keyword>
<organism evidence="2 3">
    <name type="scientific">Paramuricea clavata</name>
    <name type="common">Red gorgonian</name>
    <name type="synonym">Violescent sea-whip</name>
    <dbReference type="NCBI Taxonomy" id="317549"/>
    <lineage>
        <taxon>Eukaryota</taxon>
        <taxon>Metazoa</taxon>
        <taxon>Cnidaria</taxon>
        <taxon>Anthozoa</taxon>
        <taxon>Octocorallia</taxon>
        <taxon>Malacalcyonacea</taxon>
        <taxon>Plexauridae</taxon>
        <taxon>Paramuricea</taxon>
    </lineage>
</organism>
<sequence>MDARKERPTSSEEKNDGDENEENEGAAPPAQEVGRERMIATASTLAGENPRPPIQETLEGEMLYPQPAQIGSDICGYYSVDALDLEEELEVIDIMDDGNGQLEILAMSVETSPAIVAGL</sequence>
<evidence type="ECO:0000256" key="1">
    <source>
        <dbReference type="SAM" id="MobiDB-lite"/>
    </source>
</evidence>
<protein>
    <submittedName>
        <fullName evidence="2">Uncharacterized protein</fullName>
    </submittedName>
</protein>
<feature type="compositionally biased region" description="Basic and acidic residues" evidence="1">
    <location>
        <begin position="1"/>
        <end position="14"/>
    </location>
</feature>
<comment type="caution">
    <text evidence="2">The sequence shown here is derived from an EMBL/GenBank/DDBJ whole genome shotgun (WGS) entry which is preliminary data.</text>
</comment>
<evidence type="ECO:0000313" key="3">
    <source>
        <dbReference type="Proteomes" id="UP001152795"/>
    </source>
</evidence>
<name>A0A7D9EBP3_PARCT</name>
<dbReference type="AlphaFoldDB" id="A0A7D9EBP3"/>
<feature type="compositionally biased region" description="Acidic residues" evidence="1">
    <location>
        <begin position="15"/>
        <end position="24"/>
    </location>
</feature>
<dbReference type="Proteomes" id="UP001152795">
    <property type="component" value="Unassembled WGS sequence"/>
</dbReference>
<feature type="region of interest" description="Disordered" evidence="1">
    <location>
        <begin position="1"/>
        <end position="36"/>
    </location>
</feature>
<gene>
    <name evidence="2" type="ORF">PACLA_8A049221</name>
</gene>
<accession>A0A7D9EBP3</accession>
<reference evidence="2" key="1">
    <citation type="submission" date="2020-04" db="EMBL/GenBank/DDBJ databases">
        <authorList>
            <person name="Alioto T."/>
            <person name="Alioto T."/>
            <person name="Gomez Garrido J."/>
        </authorList>
    </citation>
    <scope>NUCLEOTIDE SEQUENCE</scope>
    <source>
        <strain evidence="2">A484AB</strain>
    </source>
</reference>
<dbReference type="EMBL" id="CACRXK020004977">
    <property type="protein sequence ID" value="CAB4004701.1"/>
    <property type="molecule type" value="Genomic_DNA"/>
</dbReference>
<proteinExistence type="predicted"/>